<accession>A0A9P8ZWS2</accession>
<name>A0A9P8ZWS2_9PEZI</name>
<evidence type="ECO:0000313" key="3">
    <source>
        <dbReference type="Proteomes" id="UP000758603"/>
    </source>
</evidence>
<proteinExistence type="predicted"/>
<reference evidence="2" key="1">
    <citation type="journal article" date="2021" name="Nat. Commun.">
        <title>Genetic determinants of endophytism in the Arabidopsis root mycobiome.</title>
        <authorList>
            <person name="Mesny F."/>
            <person name="Miyauchi S."/>
            <person name="Thiergart T."/>
            <person name="Pickel B."/>
            <person name="Atanasova L."/>
            <person name="Karlsson M."/>
            <person name="Huettel B."/>
            <person name="Barry K.W."/>
            <person name="Haridas S."/>
            <person name="Chen C."/>
            <person name="Bauer D."/>
            <person name="Andreopoulos W."/>
            <person name="Pangilinan J."/>
            <person name="LaButti K."/>
            <person name="Riley R."/>
            <person name="Lipzen A."/>
            <person name="Clum A."/>
            <person name="Drula E."/>
            <person name="Henrissat B."/>
            <person name="Kohler A."/>
            <person name="Grigoriev I.V."/>
            <person name="Martin F.M."/>
            <person name="Hacquard S."/>
        </authorList>
    </citation>
    <scope>NUCLEOTIDE SEQUENCE</scope>
    <source>
        <strain evidence="2">MPI-SDFR-AT-0073</strain>
    </source>
</reference>
<dbReference type="OrthoDB" id="5342924at2759"/>
<keyword evidence="3" id="KW-1185">Reference proteome</keyword>
<dbReference type="EMBL" id="JAGPXC010000006">
    <property type="protein sequence ID" value="KAH6652397.1"/>
    <property type="molecule type" value="Genomic_DNA"/>
</dbReference>
<dbReference type="AlphaFoldDB" id="A0A9P8ZWS2"/>
<gene>
    <name evidence="2" type="ORF">BKA67DRAFT_354957</name>
</gene>
<evidence type="ECO:0000313" key="2">
    <source>
        <dbReference type="EMBL" id="KAH6652397.1"/>
    </source>
</evidence>
<sequence>MYNFDIYSIASAVPSTLMGSLTDMDIFAIFNRTAKPHFTYFVYAIERQIYLYTFCSVTVYLAFVILFSYVATVTVHMLIILFGRKWTSRAWPGLGEFLVLTLHSPPCVTPMGADILTGSGGVDSAKTWTLQATVRKLGHGNRIGLIVEKPNWRDDDNGNNLVRNRVRLDWALSFSYYEQ</sequence>
<comment type="caution">
    <text evidence="2">The sequence shown here is derived from an EMBL/GenBank/DDBJ whole genome shotgun (WGS) entry which is preliminary data.</text>
</comment>
<dbReference type="Proteomes" id="UP000758603">
    <property type="component" value="Unassembled WGS sequence"/>
</dbReference>
<keyword evidence="1" id="KW-0812">Transmembrane</keyword>
<keyword evidence="1" id="KW-0472">Membrane</keyword>
<feature type="transmembrane region" description="Helical" evidence="1">
    <location>
        <begin position="49"/>
        <end position="82"/>
    </location>
</feature>
<dbReference type="GeneID" id="70125277"/>
<dbReference type="RefSeq" id="XP_045956675.1">
    <property type="nucleotide sequence ID" value="XM_046096384.1"/>
</dbReference>
<evidence type="ECO:0000256" key="1">
    <source>
        <dbReference type="SAM" id="Phobius"/>
    </source>
</evidence>
<protein>
    <submittedName>
        <fullName evidence="2">Uncharacterized protein</fullName>
    </submittedName>
</protein>
<keyword evidence="1" id="KW-1133">Transmembrane helix</keyword>
<organism evidence="2 3">
    <name type="scientific">Truncatella angustata</name>
    <dbReference type="NCBI Taxonomy" id="152316"/>
    <lineage>
        <taxon>Eukaryota</taxon>
        <taxon>Fungi</taxon>
        <taxon>Dikarya</taxon>
        <taxon>Ascomycota</taxon>
        <taxon>Pezizomycotina</taxon>
        <taxon>Sordariomycetes</taxon>
        <taxon>Xylariomycetidae</taxon>
        <taxon>Amphisphaeriales</taxon>
        <taxon>Sporocadaceae</taxon>
        <taxon>Truncatella</taxon>
    </lineage>
</organism>